<evidence type="ECO:0000256" key="7">
    <source>
        <dbReference type="ARBA" id="ARBA00023136"/>
    </source>
</evidence>
<keyword evidence="6 9" id="KW-1133">Transmembrane helix</keyword>
<proteinExistence type="inferred from homology"/>
<dbReference type="InterPro" id="IPR009450">
    <property type="entry name" value="Plno_GlcNAc_GPI2"/>
</dbReference>
<evidence type="ECO:0000313" key="10">
    <source>
        <dbReference type="EMBL" id="PWN40985.1"/>
    </source>
</evidence>
<name>A0A316VZP4_9BASI</name>
<feature type="transmembrane region" description="Helical" evidence="9">
    <location>
        <begin position="86"/>
        <end position="106"/>
    </location>
</feature>
<evidence type="ECO:0000256" key="4">
    <source>
        <dbReference type="ARBA" id="ARBA00022502"/>
    </source>
</evidence>
<dbReference type="GO" id="GO:0006506">
    <property type="term" value="P:GPI anchor biosynthetic process"/>
    <property type="evidence" value="ECO:0007669"/>
    <property type="project" value="UniProtKB-UniPathway"/>
</dbReference>
<evidence type="ECO:0000256" key="5">
    <source>
        <dbReference type="ARBA" id="ARBA00022692"/>
    </source>
</evidence>
<feature type="transmembrane region" description="Helical" evidence="9">
    <location>
        <begin position="301"/>
        <end position="321"/>
    </location>
</feature>
<dbReference type="FunCoup" id="A0A316VZP4">
    <property type="interactions" value="262"/>
</dbReference>
<gene>
    <name evidence="10" type="ORF">IE81DRAFT_367878</name>
</gene>
<dbReference type="STRING" id="1522189.A0A316VZP4"/>
<dbReference type="GO" id="GO:0000506">
    <property type="term" value="C:glycosylphosphatidylinositol-N-acetylglucosaminyltransferase (GPI-GnT) complex"/>
    <property type="evidence" value="ECO:0007669"/>
    <property type="project" value="TreeGrafter"/>
</dbReference>
<evidence type="ECO:0000256" key="8">
    <source>
        <dbReference type="SAM" id="MobiDB-lite"/>
    </source>
</evidence>
<keyword evidence="5 9" id="KW-0812">Transmembrane</keyword>
<accession>A0A316VZP4</accession>
<sequence length="347" mass="36498">MSNIANASITQTASRNDVGSVEVDQWEKVLWKTQPFPDSYVPSSFLSGLRRQTPQHIKLRSLVVDALPITQQLATILIFVGLYAHLLLGNIGPLLLSGTALFVMLASPAQNRLMRRPPHSASHSPSNPDAEPSPTLHAQVTSPPASIKGSGARGVARVVLALLLLSLSPILRSLSESTSSDSIWALSATLFFGHFALAPYASGSAHGILDASSHSSQVAPVRYAVSVNAAIAASVVLSSRLVRPSSVFSLLLLSCVLFSPSTNTPFPAADQVAQRSRVSRAVCLCAASIAILAPLSYTAGIACALVLGGVAILAPMALGIAHRSGWRKPLHGPWDPAIPIIRTRAIQ</sequence>
<dbReference type="PANTHER" id="PTHR12982">
    <property type="entry name" value="PHOSPHATIDYLINOSITOL GLYCAN, CLASS C"/>
    <property type="match status" value="1"/>
</dbReference>
<feature type="transmembrane region" description="Helical" evidence="9">
    <location>
        <begin position="278"/>
        <end position="295"/>
    </location>
</feature>
<dbReference type="Pfam" id="PF06432">
    <property type="entry name" value="GPI2"/>
    <property type="match status" value="1"/>
</dbReference>
<dbReference type="EMBL" id="KZ819402">
    <property type="protein sequence ID" value="PWN40985.1"/>
    <property type="molecule type" value="Genomic_DNA"/>
</dbReference>
<evidence type="ECO:0000256" key="9">
    <source>
        <dbReference type="SAM" id="Phobius"/>
    </source>
</evidence>
<feature type="transmembrane region" description="Helical" evidence="9">
    <location>
        <begin position="59"/>
        <end position="80"/>
    </location>
</feature>
<comment type="subcellular location">
    <subcellularLocation>
        <location evidence="1">Membrane</location>
        <topology evidence="1">Multi-pass membrane protein</topology>
    </subcellularLocation>
</comment>
<dbReference type="OrthoDB" id="196709at2759"/>
<protein>
    <submittedName>
        <fullName evidence="10">GPI2-domain-containing protein</fullName>
    </submittedName>
</protein>
<evidence type="ECO:0000313" key="11">
    <source>
        <dbReference type="Proteomes" id="UP000245783"/>
    </source>
</evidence>
<evidence type="ECO:0000256" key="1">
    <source>
        <dbReference type="ARBA" id="ARBA00004141"/>
    </source>
</evidence>
<reference evidence="10 11" key="1">
    <citation type="journal article" date="2018" name="Mol. Biol. Evol.">
        <title>Broad Genomic Sampling Reveals a Smut Pathogenic Ancestry of the Fungal Clade Ustilaginomycotina.</title>
        <authorList>
            <person name="Kijpornyongpan T."/>
            <person name="Mondo S.J."/>
            <person name="Barry K."/>
            <person name="Sandor L."/>
            <person name="Lee J."/>
            <person name="Lipzen A."/>
            <person name="Pangilinan J."/>
            <person name="LaButti K."/>
            <person name="Hainaut M."/>
            <person name="Henrissat B."/>
            <person name="Grigoriev I.V."/>
            <person name="Spatafora J.W."/>
            <person name="Aime M.C."/>
        </authorList>
    </citation>
    <scope>NUCLEOTIDE SEQUENCE [LARGE SCALE GENOMIC DNA]</scope>
    <source>
        <strain evidence="10 11">MCA 4658</strain>
    </source>
</reference>
<dbReference type="UniPathway" id="UPA00196"/>
<evidence type="ECO:0000256" key="2">
    <source>
        <dbReference type="ARBA" id="ARBA00004687"/>
    </source>
</evidence>
<dbReference type="RefSeq" id="XP_025368145.1">
    <property type="nucleotide sequence ID" value="XM_025517110.1"/>
</dbReference>
<dbReference type="GeneID" id="37038980"/>
<keyword evidence="4" id="KW-0337">GPI-anchor biosynthesis</keyword>
<organism evidence="10 11">
    <name type="scientific">Ceraceosorus guamensis</name>
    <dbReference type="NCBI Taxonomy" id="1522189"/>
    <lineage>
        <taxon>Eukaryota</taxon>
        <taxon>Fungi</taxon>
        <taxon>Dikarya</taxon>
        <taxon>Basidiomycota</taxon>
        <taxon>Ustilaginomycotina</taxon>
        <taxon>Exobasidiomycetes</taxon>
        <taxon>Ceraceosorales</taxon>
        <taxon>Ceraceosoraceae</taxon>
        <taxon>Ceraceosorus</taxon>
    </lineage>
</organism>
<keyword evidence="7 9" id="KW-0472">Membrane</keyword>
<keyword evidence="11" id="KW-1185">Reference proteome</keyword>
<comment type="pathway">
    <text evidence="2">Glycolipid biosynthesis; glycosylphosphatidylinositol-anchor biosynthesis.</text>
</comment>
<dbReference type="PANTHER" id="PTHR12982:SF0">
    <property type="entry name" value="PHOSPHATIDYLINOSITOL N-ACETYLGLUCOSAMINYLTRANSFERASE SUBUNIT C"/>
    <property type="match status" value="1"/>
</dbReference>
<dbReference type="AlphaFoldDB" id="A0A316VZP4"/>
<dbReference type="InParanoid" id="A0A316VZP4"/>
<dbReference type="Proteomes" id="UP000245783">
    <property type="component" value="Unassembled WGS sequence"/>
</dbReference>
<feature type="region of interest" description="Disordered" evidence="8">
    <location>
        <begin position="114"/>
        <end position="150"/>
    </location>
</feature>
<evidence type="ECO:0000256" key="3">
    <source>
        <dbReference type="ARBA" id="ARBA00008321"/>
    </source>
</evidence>
<evidence type="ECO:0000256" key="6">
    <source>
        <dbReference type="ARBA" id="ARBA00022989"/>
    </source>
</evidence>
<feature type="compositionally biased region" description="Low complexity" evidence="8">
    <location>
        <begin position="119"/>
        <end position="128"/>
    </location>
</feature>
<comment type="similarity">
    <text evidence="3">Belongs to the PIGC family.</text>
</comment>